<evidence type="ECO:0000259" key="1">
    <source>
        <dbReference type="PROSITE" id="PS50181"/>
    </source>
</evidence>
<comment type="caution">
    <text evidence="2">The sequence shown here is derived from an EMBL/GenBank/DDBJ whole genome shotgun (WGS) entry which is preliminary data.</text>
</comment>
<reference evidence="2 3" key="1">
    <citation type="submission" date="2021-02" db="EMBL/GenBank/DDBJ databases">
        <title>Plant Genome Project.</title>
        <authorList>
            <person name="Zhang R.-G."/>
        </authorList>
    </citation>
    <scope>NUCLEOTIDE SEQUENCE [LARGE SCALE GENOMIC DNA]</scope>
    <source>
        <tissue evidence="2">Leaves</tissue>
    </source>
</reference>
<dbReference type="Pfam" id="PF00646">
    <property type="entry name" value="F-box"/>
    <property type="match status" value="1"/>
</dbReference>
<dbReference type="Gene3D" id="1.20.1280.50">
    <property type="match status" value="1"/>
</dbReference>
<dbReference type="InterPro" id="IPR036047">
    <property type="entry name" value="F-box-like_dom_sf"/>
</dbReference>
<dbReference type="InterPro" id="IPR032675">
    <property type="entry name" value="LRR_dom_sf"/>
</dbReference>
<dbReference type="EMBL" id="JAFEMO010000009">
    <property type="protein sequence ID" value="KAH7565248.1"/>
    <property type="molecule type" value="Genomic_DNA"/>
</dbReference>
<evidence type="ECO:0000313" key="2">
    <source>
        <dbReference type="EMBL" id="KAH7565248.1"/>
    </source>
</evidence>
<proteinExistence type="predicted"/>
<organism evidence="2 3">
    <name type="scientific">Xanthoceras sorbifolium</name>
    <dbReference type="NCBI Taxonomy" id="99658"/>
    <lineage>
        <taxon>Eukaryota</taxon>
        <taxon>Viridiplantae</taxon>
        <taxon>Streptophyta</taxon>
        <taxon>Embryophyta</taxon>
        <taxon>Tracheophyta</taxon>
        <taxon>Spermatophyta</taxon>
        <taxon>Magnoliopsida</taxon>
        <taxon>eudicotyledons</taxon>
        <taxon>Gunneridae</taxon>
        <taxon>Pentapetalae</taxon>
        <taxon>rosids</taxon>
        <taxon>malvids</taxon>
        <taxon>Sapindales</taxon>
        <taxon>Sapindaceae</taxon>
        <taxon>Xanthoceroideae</taxon>
        <taxon>Xanthoceras</taxon>
    </lineage>
</organism>
<protein>
    <recommendedName>
        <fullName evidence="1">F-box domain-containing protein</fullName>
    </recommendedName>
</protein>
<dbReference type="PANTHER" id="PTHR34145:SF28">
    <property type="entry name" value="F-BOX DOMAIN-CONTAINING PROTEIN"/>
    <property type="match status" value="1"/>
</dbReference>
<accession>A0ABQ8HLL4</accession>
<dbReference type="SUPFAM" id="SSF52058">
    <property type="entry name" value="L domain-like"/>
    <property type="match status" value="1"/>
</dbReference>
<dbReference type="Gene3D" id="3.80.10.10">
    <property type="entry name" value="Ribonuclease Inhibitor"/>
    <property type="match status" value="1"/>
</dbReference>
<evidence type="ECO:0000313" key="3">
    <source>
        <dbReference type="Proteomes" id="UP000827721"/>
    </source>
</evidence>
<dbReference type="PANTHER" id="PTHR34145">
    <property type="entry name" value="OS02G0105600 PROTEIN"/>
    <property type="match status" value="1"/>
</dbReference>
<keyword evidence="3" id="KW-1185">Reference proteome</keyword>
<name>A0ABQ8HLL4_9ROSI</name>
<sequence length="550" mass="63089">MNFADLKIMGDMVDDIDRISELPPFIVHQIMSYLSANEVAQTSILSKRWHCLQRSFPILDFDEAYTHFMSFSYPIFFRRKRGRFRISIEKFIEYIDASLIRFCELKLSMQKFKLLISLLDIQESSSVLDKWIGLAVDSAVKELDFDVRTLRDSVYTLPQITFSAKLLTTLKLASCKLEQPSDTIRFHSLKSITLNYVCISEGMLQKLTSECLLLEELFMLDCWGMKYVHVSEAHKLKIISIYFSSNELESVKIVVPSLQQLLLSSSNPQRRPVDISGCTKMNTLELAGFTFTDQEFHHLISKCPLLENLKVISCHSLERLVISSDRLKNLSIVTCSDLKAIDIDTPNLVSFTYLSNPVPISSKIKAPCPWKVDLENKDDPDTQWYVSIKEFIGVSNQIEDLTLHVTSERISFNLDEFRSSLPAAPCEVGNLCVEINAPTSNYAAFLDGVLNVCYPRTLSVLKTRETHNNLVEWLYKKMMNRDANCCNSYDVKCWRHYLKDFMIGGFVPDGSQKCFRIDKLIEVLPKIPKGTFLFHLDWCFTEAECCAEKA</sequence>
<dbReference type="Pfam" id="PF23622">
    <property type="entry name" value="LRR_At1g61320_AtMIF1"/>
    <property type="match status" value="1"/>
</dbReference>
<dbReference type="InterPro" id="IPR001810">
    <property type="entry name" value="F-box_dom"/>
</dbReference>
<gene>
    <name evidence="2" type="ORF">JRO89_XS09G0172400</name>
</gene>
<dbReference type="SUPFAM" id="SSF81383">
    <property type="entry name" value="F-box domain"/>
    <property type="match status" value="1"/>
</dbReference>
<dbReference type="PROSITE" id="PS50181">
    <property type="entry name" value="FBOX"/>
    <property type="match status" value="1"/>
</dbReference>
<dbReference type="InterPro" id="IPR055357">
    <property type="entry name" value="LRR_At1g61320_AtMIF1"/>
</dbReference>
<feature type="domain" description="F-box" evidence="1">
    <location>
        <begin position="16"/>
        <end position="68"/>
    </location>
</feature>
<dbReference type="Proteomes" id="UP000827721">
    <property type="component" value="Unassembled WGS sequence"/>
</dbReference>
<dbReference type="InterPro" id="IPR053772">
    <property type="entry name" value="At1g61320/At1g61330-like"/>
</dbReference>